<gene>
    <name evidence="3" type="ORF">GMARGA_LOCUS38183</name>
</gene>
<keyword evidence="1" id="KW-0479">Metal-binding</keyword>
<dbReference type="InterPro" id="IPR036875">
    <property type="entry name" value="Znf_CCHC_sf"/>
</dbReference>
<organism evidence="3 4">
    <name type="scientific">Gigaspora margarita</name>
    <dbReference type="NCBI Taxonomy" id="4874"/>
    <lineage>
        <taxon>Eukaryota</taxon>
        <taxon>Fungi</taxon>
        <taxon>Fungi incertae sedis</taxon>
        <taxon>Mucoromycota</taxon>
        <taxon>Glomeromycotina</taxon>
        <taxon>Glomeromycetes</taxon>
        <taxon>Diversisporales</taxon>
        <taxon>Gigasporaceae</taxon>
        <taxon>Gigaspora</taxon>
    </lineage>
</organism>
<dbReference type="Proteomes" id="UP000789901">
    <property type="component" value="Unassembled WGS sequence"/>
</dbReference>
<feature type="non-terminal residue" evidence="3">
    <location>
        <position position="1"/>
    </location>
</feature>
<evidence type="ECO:0000313" key="3">
    <source>
        <dbReference type="EMBL" id="CAG8846483.1"/>
    </source>
</evidence>
<proteinExistence type="predicted"/>
<evidence type="ECO:0000256" key="1">
    <source>
        <dbReference type="PROSITE-ProRule" id="PRU00047"/>
    </source>
</evidence>
<name>A0ABN7X2I6_GIGMA</name>
<dbReference type="SUPFAM" id="SSF57756">
    <property type="entry name" value="Retrovirus zinc finger-like domains"/>
    <property type="match status" value="1"/>
</dbReference>
<dbReference type="PROSITE" id="PS50158">
    <property type="entry name" value="ZF_CCHC"/>
    <property type="match status" value="1"/>
</dbReference>
<protein>
    <submittedName>
        <fullName evidence="3">34221_t:CDS:1</fullName>
    </submittedName>
</protein>
<reference evidence="3 4" key="1">
    <citation type="submission" date="2021-06" db="EMBL/GenBank/DDBJ databases">
        <authorList>
            <person name="Kallberg Y."/>
            <person name="Tangrot J."/>
            <person name="Rosling A."/>
        </authorList>
    </citation>
    <scope>NUCLEOTIDE SEQUENCE [LARGE SCALE GENOMIC DNA]</scope>
    <source>
        <strain evidence="3 4">120-4 pot B 10/14</strain>
    </source>
</reference>
<evidence type="ECO:0000259" key="2">
    <source>
        <dbReference type="PROSITE" id="PS50158"/>
    </source>
</evidence>
<dbReference type="InterPro" id="IPR001878">
    <property type="entry name" value="Znf_CCHC"/>
</dbReference>
<keyword evidence="1" id="KW-0863">Zinc-finger</keyword>
<accession>A0ABN7X2I6</accession>
<dbReference type="EMBL" id="CAJVQB010083758">
    <property type="protein sequence ID" value="CAG8846483.1"/>
    <property type="molecule type" value="Genomic_DNA"/>
</dbReference>
<comment type="caution">
    <text evidence="3">The sequence shown here is derived from an EMBL/GenBank/DDBJ whole genome shotgun (WGS) entry which is preliminary data.</text>
</comment>
<sequence>YIEIFQDQDTQQNIYEESIRVVTQFQNIDNDNRKVLNIALELECADELINIINHFIDHKKNATNESNQEQILQNVFDSNPYIRSLDYLNNTSTSRVPFKSVNINKLYNTNKSSSIANANNDSIKRKYVCHKCEESGHNARSCNKLC</sequence>
<keyword evidence="1" id="KW-0862">Zinc</keyword>
<evidence type="ECO:0000313" key="4">
    <source>
        <dbReference type="Proteomes" id="UP000789901"/>
    </source>
</evidence>
<feature type="domain" description="CCHC-type" evidence="2">
    <location>
        <begin position="129"/>
        <end position="142"/>
    </location>
</feature>
<keyword evidence="4" id="KW-1185">Reference proteome</keyword>